<keyword evidence="2" id="KW-1185">Reference proteome</keyword>
<organism evidence="1 2">
    <name type="scientific">Biomphalaria pfeifferi</name>
    <name type="common">Bloodfluke planorb</name>
    <name type="synonym">Freshwater snail</name>
    <dbReference type="NCBI Taxonomy" id="112525"/>
    <lineage>
        <taxon>Eukaryota</taxon>
        <taxon>Metazoa</taxon>
        <taxon>Spiralia</taxon>
        <taxon>Lophotrochozoa</taxon>
        <taxon>Mollusca</taxon>
        <taxon>Gastropoda</taxon>
        <taxon>Heterobranchia</taxon>
        <taxon>Euthyneura</taxon>
        <taxon>Panpulmonata</taxon>
        <taxon>Hygrophila</taxon>
        <taxon>Lymnaeoidea</taxon>
        <taxon>Planorbidae</taxon>
        <taxon>Biomphalaria</taxon>
    </lineage>
</organism>
<proteinExistence type="predicted"/>
<dbReference type="EMBL" id="JASAOG010000041">
    <property type="protein sequence ID" value="KAK0059491.1"/>
    <property type="molecule type" value="Genomic_DNA"/>
</dbReference>
<dbReference type="SUPFAM" id="SSF48726">
    <property type="entry name" value="Immunoglobulin"/>
    <property type="match status" value="1"/>
</dbReference>
<gene>
    <name evidence="1" type="ORF">Bpfe_010952</name>
</gene>
<reference evidence="1" key="2">
    <citation type="submission" date="2023-04" db="EMBL/GenBank/DDBJ databases">
        <authorList>
            <person name="Bu L."/>
            <person name="Lu L."/>
            <person name="Laidemitt M.R."/>
            <person name="Zhang S.M."/>
            <person name="Mutuku M."/>
            <person name="Mkoji G."/>
            <person name="Steinauer M."/>
            <person name="Loker E.S."/>
        </authorList>
    </citation>
    <scope>NUCLEOTIDE SEQUENCE</scope>
    <source>
        <strain evidence="1">KasaAsao</strain>
        <tissue evidence="1">Whole Snail</tissue>
    </source>
</reference>
<feature type="non-terminal residue" evidence="1">
    <location>
        <position position="122"/>
    </location>
</feature>
<evidence type="ECO:0000313" key="2">
    <source>
        <dbReference type="Proteomes" id="UP001233172"/>
    </source>
</evidence>
<dbReference type="Proteomes" id="UP001233172">
    <property type="component" value="Unassembled WGS sequence"/>
</dbReference>
<dbReference type="InterPro" id="IPR036179">
    <property type="entry name" value="Ig-like_dom_sf"/>
</dbReference>
<evidence type="ECO:0000313" key="1">
    <source>
        <dbReference type="EMBL" id="KAK0059491.1"/>
    </source>
</evidence>
<sequence>AFYSARVGALQMTLTVSLENKDEHVNANVSCCWDPIDDEVPIRVGFFKDNQLLKECALESYDVRFCSESDPLKRISIYSQQTTMWMHIREIEESDMAEYACVVELIDETIWIKTLILSEDLI</sequence>
<reference evidence="1" key="1">
    <citation type="journal article" date="2023" name="PLoS Negl. Trop. Dis.">
        <title>A genome sequence for Biomphalaria pfeifferi, the major vector snail for the human-infecting parasite Schistosoma mansoni.</title>
        <authorList>
            <person name="Bu L."/>
            <person name="Lu L."/>
            <person name="Laidemitt M.R."/>
            <person name="Zhang S.M."/>
            <person name="Mutuku M."/>
            <person name="Mkoji G."/>
            <person name="Steinauer M."/>
            <person name="Loker E.S."/>
        </authorList>
    </citation>
    <scope>NUCLEOTIDE SEQUENCE</scope>
    <source>
        <strain evidence="1">KasaAsao</strain>
    </source>
</reference>
<feature type="non-terminal residue" evidence="1">
    <location>
        <position position="1"/>
    </location>
</feature>
<comment type="caution">
    <text evidence="1">The sequence shown here is derived from an EMBL/GenBank/DDBJ whole genome shotgun (WGS) entry which is preliminary data.</text>
</comment>
<name>A0AAD8BRW5_BIOPF</name>
<accession>A0AAD8BRW5</accession>
<dbReference type="AlphaFoldDB" id="A0AAD8BRW5"/>
<protein>
    <submittedName>
        <fullName evidence="1">Uncharacterized protein</fullName>
    </submittedName>
</protein>